<dbReference type="Proteomes" id="UP001589862">
    <property type="component" value="Unassembled WGS sequence"/>
</dbReference>
<dbReference type="EMBL" id="JBHLUB010000003">
    <property type="protein sequence ID" value="MFC0581427.1"/>
    <property type="molecule type" value="Genomic_DNA"/>
</dbReference>
<dbReference type="InterPro" id="IPR013987">
    <property type="entry name" value="YjdM_N"/>
</dbReference>
<feature type="region of interest" description="Disordered" evidence="2">
    <location>
        <begin position="36"/>
        <end position="55"/>
    </location>
</feature>
<dbReference type="Pfam" id="PF08274">
    <property type="entry name" value="Zn_Ribbon_YjdM"/>
    <property type="match status" value="1"/>
</dbReference>
<evidence type="ECO:0000259" key="3">
    <source>
        <dbReference type="Pfam" id="PF03831"/>
    </source>
</evidence>
<gene>
    <name evidence="5" type="ORF">ACFFFR_03340</name>
</gene>
<feature type="domain" description="Protein YjdM N-terminal" evidence="4">
    <location>
        <begin position="5"/>
        <end position="33"/>
    </location>
</feature>
<evidence type="ECO:0000259" key="4">
    <source>
        <dbReference type="Pfam" id="PF08274"/>
    </source>
</evidence>
<comment type="caution">
    <text evidence="5">The sequence shown here is derived from an EMBL/GenBank/DDBJ whole genome shotgun (WGS) entry which is preliminary data.</text>
</comment>
<dbReference type="SUPFAM" id="SSF82057">
    <property type="entry name" value="Prokaryotic SH3-related domain"/>
    <property type="match status" value="1"/>
</dbReference>
<dbReference type="InterPro" id="IPR013988">
    <property type="entry name" value="YjdM_C"/>
</dbReference>
<evidence type="ECO:0000256" key="1">
    <source>
        <dbReference type="ARBA" id="ARBA00009248"/>
    </source>
</evidence>
<evidence type="ECO:0000313" key="6">
    <source>
        <dbReference type="Proteomes" id="UP001589862"/>
    </source>
</evidence>
<dbReference type="InterPro" id="IPR004624">
    <property type="entry name" value="YjdM"/>
</dbReference>
<name>A0ABV6P8H6_9MICC</name>
<dbReference type="Gene3D" id="2.30.30.40">
    <property type="entry name" value="SH3 Domains"/>
    <property type="match status" value="1"/>
</dbReference>
<sequence length="117" mass="12734">MEQNLPACPSCDSEYAYESGNMLVCPMCGHEWNPAETAPAEEQETEVTKDSVGNELRDGDDVTIVKSLKVKGGDSLKIGTKVRNIRILDVPVNGHDIDARIPGVGQMYLKSSVVRKS</sequence>
<reference evidence="5 6" key="1">
    <citation type="submission" date="2024-09" db="EMBL/GenBank/DDBJ databases">
        <authorList>
            <person name="Sun Q."/>
            <person name="Mori K."/>
        </authorList>
    </citation>
    <scope>NUCLEOTIDE SEQUENCE [LARGE SCALE GENOMIC DNA]</scope>
    <source>
        <strain evidence="5 6">NCAIM B.02604</strain>
    </source>
</reference>
<keyword evidence="6" id="KW-1185">Reference proteome</keyword>
<dbReference type="RefSeq" id="WP_377458109.1">
    <property type="nucleotide sequence ID" value="NZ_JBHLUB010000003.1"/>
</dbReference>
<dbReference type="NCBIfam" id="TIGR00686">
    <property type="entry name" value="phnA"/>
    <property type="match status" value="1"/>
</dbReference>
<evidence type="ECO:0000313" key="5">
    <source>
        <dbReference type="EMBL" id="MFC0581427.1"/>
    </source>
</evidence>
<dbReference type="SUPFAM" id="SSF57783">
    <property type="entry name" value="Zinc beta-ribbon"/>
    <property type="match status" value="1"/>
</dbReference>
<evidence type="ECO:0000256" key="2">
    <source>
        <dbReference type="SAM" id="MobiDB-lite"/>
    </source>
</evidence>
<comment type="similarity">
    <text evidence="1">Belongs to the YjdM family.</text>
</comment>
<dbReference type="PANTHER" id="PTHR30305">
    <property type="entry name" value="PROTEIN YJDM-RELATED"/>
    <property type="match status" value="1"/>
</dbReference>
<dbReference type="PANTHER" id="PTHR30305:SF3">
    <property type="entry name" value="PROTEIN YJDM"/>
    <property type="match status" value="1"/>
</dbReference>
<protein>
    <submittedName>
        <fullName evidence="5">Zinc ribbon domain-containing protein YjdM</fullName>
    </submittedName>
</protein>
<dbReference type="Gene3D" id="2.20.25.10">
    <property type="match status" value="1"/>
</dbReference>
<accession>A0ABV6P8H6</accession>
<feature type="domain" description="Protein YjdM C-terminal" evidence="3">
    <location>
        <begin position="49"/>
        <end position="116"/>
    </location>
</feature>
<organism evidence="5 6">
    <name type="scientific">Micrococcoides hystricis</name>
    <dbReference type="NCBI Taxonomy" id="1572761"/>
    <lineage>
        <taxon>Bacteria</taxon>
        <taxon>Bacillati</taxon>
        <taxon>Actinomycetota</taxon>
        <taxon>Actinomycetes</taxon>
        <taxon>Micrococcales</taxon>
        <taxon>Micrococcaceae</taxon>
        <taxon>Micrococcoides</taxon>
    </lineage>
</organism>
<proteinExistence type="inferred from homology"/>
<dbReference type="Pfam" id="PF03831">
    <property type="entry name" value="YjdM"/>
    <property type="match status" value="1"/>
</dbReference>